<comment type="function">
    <text evidence="6">Involved in efficient integration of the N-module into mitochondrial respiratory chain complex I.</text>
</comment>
<dbReference type="OrthoDB" id="74240at2759"/>
<evidence type="ECO:0000256" key="7">
    <source>
        <dbReference type="SAM" id="MobiDB-lite"/>
    </source>
</evidence>
<dbReference type="EMBL" id="CENE01000016">
    <property type="protein sequence ID" value="CEQ41652.1"/>
    <property type="molecule type" value="Genomic_DNA"/>
</dbReference>
<dbReference type="InterPro" id="IPR045293">
    <property type="entry name" value="Complex1_LYR_LYRM2"/>
</dbReference>
<comment type="subcellular location">
    <subcellularLocation>
        <location evidence="1">Mitochondrion</location>
    </subcellularLocation>
</comment>
<dbReference type="Proteomes" id="UP000243876">
    <property type="component" value="Unassembled WGS sequence"/>
</dbReference>
<gene>
    <name evidence="9" type="primary">SPOSA6832_03374</name>
</gene>
<evidence type="ECO:0000259" key="8">
    <source>
        <dbReference type="Pfam" id="PF05347"/>
    </source>
</evidence>
<sequence length="113" mass="12817">MRPAARQFTQAAAPRPSRFANTPALPLDYFINRANALSLYRQFIRATRGLGDARARWETVEWVRGDFERYRDVVESEKAKTLLALGHRQLKQLNSTGSLIGGDGAKWRGKRSL</sequence>
<feature type="domain" description="Complex 1 LYR protein" evidence="8">
    <location>
        <begin position="36"/>
        <end position="92"/>
    </location>
</feature>
<evidence type="ECO:0000256" key="5">
    <source>
        <dbReference type="ARBA" id="ARBA00026235"/>
    </source>
</evidence>
<reference evidence="10" key="1">
    <citation type="submission" date="2015-02" db="EMBL/GenBank/DDBJ databases">
        <authorList>
            <person name="Gon?alves P."/>
        </authorList>
    </citation>
    <scope>NUCLEOTIDE SEQUENCE [LARGE SCALE GENOMIC DNA]</scope>
</reference>
<proteinExistence type="inferred from homology"/>
<dbReference type="PANTHER" id="PTHR13675:SF0">
    <property type="entry name" value="LYR MOTIF-CONTAINING PROTEIN 2"/>
    <property type="match status" value="1"/>
</dbReference>
<evidence type="ECO:0000256" key="2">
    <source>
        <dbReference type="ARBA" id="ARBA00009508"/>
    </source>
</evidence>
<evidence type="ECO:0000313" key="9">
    <source>
        <dbReference type="EMBL" id="CEQ41652.1"/>
    </source>
</evidence>
<keyword evidence="10" id="KW-1185">Reference proteome</keyword>
<keyword evidence="4" id="KW-0496">Mitochondrion</keyword>
<dbReference type="PANTHER" id="PTHR13675">
    <property type="entry name" value="LYR MOTIF-CONTAINING PROTEIN 2"/>
    <property type="match status" value="1"/>
</dbReference>
<dbReference type="GO" id="GO:0005739">
    <property type="term" value="C:mitochondrion"/>
    <property type="evidence" value="ECO:0007669"/>
    <property type="project" value="UniProtKB-SubCell"/>
</dbReference>
<evidence type="ECO:0000313" key="10">
    <source>
        <dbReference type="Proteomes" id="UP000243876"/>
    </source>
</evidence>
<name>A0A0D6ENP2_SPOSA</name>
<dbReference type="Pfam" id="PF05347">
    <property type="entry name" value="Complex1_LYR"/>
    <property type="match status" value="1"/>
</dbReference>
<evidence type="ECO:0000256" key="1">
    <source>
        <dbReference type="ARBA" id="ARBA00004173"/>
    </source>
</evidence>
<evidence type="ECO:0000256" key="6">
    <source>
        <dbReference type="ARBA" id="ARBA00044735"/>
    </source>
</evidence>
<feature type="region of interest" description="Disordered" evidence="7">
    <location>
        <begin position="1"/>
        <end position="21"/>
    </location>
</feature>
<evidence type="ECO:0000256" key="3">
    <source>
        <dbReference type="ARBA" id="ARBA00022946"/>
    </source>
</evidence>
<keyword evidence="3" id="KW-0809">Transit peptide</keyword>
<organism evidence="9 10">
    <name type="scientific">Sporidiobolus salmonicolor</name>
    <name type="common">Yeast-like fungus</name>
    <name type="synonym">Sporobolomyces salmonicolor</name>
    <dbReference type="NCBI Taxonomy" id="5005"/>
    <lineage>
        <taxon>Eukaryota</taxon>
        <taxon>Fungi</taxon>
        <taxon>Dikarya</taxon>
        <taxon>Basidiomycota</taxon>
        <taxon>Pucciniomycotina</taxon>
        <taxon>Microbotryomycetes</taxon>
        <taxon>Sporidiobolales</taxon>
        <taxon>Sporidiobolaceae</taxon>
        <taxon>Sporobolomyces</taxon>
    </lineage>
</organism>
<dbReference type="AlphaFoldDB" id="A0A0D6ENP2"/>
<evidence type="ECO:0000256" key="4">
    <source>
        <dbReference type="ARBA" id="ARBA00023128"/>
    </source>
</evidence>
<dbReference type="CDD" id="cd20262">
    <property type="entry name" value="Complex1_LYR_LYRM2"/>
    <property type="match status" value="1"/>
</dbReference>
<dbReference type="InterPro" id="IPR008011">
    <property type="entry name" value="Complex1_LYR_dom"/>
</dbReference>
<protein>
    <recommendedName>
        <fullName evidence="5">LYR motif-containing protein 2</fullName>
    </recommendedName>
</protein>
<accession>A0A0D6ENP2</accession>
<comment type="similarity">
    <text evidence="2">Belongs to the complex I LYR family.</text>
</comment>